<comment type="caution">
    <text evidence="2">The sequence shown here is derived from an EMBL/GenBank/DDBJ whole genome shotgun (WGS) entry which is preliminary data.</text>
</comment>
<keyword evidence="3" id="KW-1185">Reference proteome</keyword>
<feature type="compositionally biased region" description="Basic and acidic residues" evidence="1">
    <location>
        <begin position="397"/>
        <end position="429"/>
    </location>
</feature>
<organism evidence="2 3">
    <name type="scientific">Humicola insolens</name>
    <name type="common">Soft-rot fungus</name>
    <dbReference type="NCBI Taxonomy" id="85995"/>
    <lineage>
        <taxon>Eukaryota</taxon>
        <taxon>Fungi</taxon>
        <taxon>Dikarya</taxon>
        <taxon>Ascomycota</taxon>
        <taxon>Pezizomycotina</taxon>
        <taxon>Sordariomycetes</taxon>
        <taxon>Sordariomycetidae</taxon>
        <taxon>Sordariales</taxon>
        <taxon>Chaetomiaceae</taxon>
        <taxon>Mycothermus</taxon>
    </lineage>
</organism>
<accession>A0ABR3VRW2</accession>
<proteinExistence type="predicted"/>
<name>A0ABR3VRW2_HUMIN</name>
<feature type="region of interest" description="Disordered" evidence="1">
    <location>
        <begin position="321"/>
        <end position="429"/>
    </location>
</feature>
<evidence type="ECO:0000313" key="3">
    <source>
        <dbReference type="Proteomes" id="UP001583172"/>
    </source>
</evidence>
<reference evidence="2 3" key="1">
    <citation type="journal article" date="2024" name="Commun. Biol.">
        <title>Comparative genomic analysis of thermophilic fungi reveals convergent evolutionary adaptations and gene losses.</title>
        <authorList>
            <person name="Steindorff A.S."/>
            <person name="Aguilar-Pontes M.V."/>
            <person name="Robinson A.J."/>
            <person name="Andreopoulos B."/>
            <person name="LaButti K."/>
            <person name="Kuo A."/>
            <person name="Mondo S."/>
            <person name="Riley R."/>
            <person name="Otillar R."/>
            <person name="Haridas S."/>
            <person name="Lipzen A."/>
            <person name="Grimwood J."/>
            <person name="Schmutz J."/>
            <person name="Clum A."/>
            <person name="Reid I.D."/>
            <person name="Moisan M.C."/>
            <person name="Butler G."/>
            <person name="Nguyen T.T.M."/>
            <person name="Dewar K."/>
            <person name="Conant G."/>
            <person name="Drula E."/>
            <person name="Henrissat B."/>
            <person name="Hansel C."/>
            <person name="Singer S."/>
            <person name="Hutchinson M.I."/>
            <person name="de Vries R.P."/>
            <person name="Natvig D.O."/>
            <person name="Powell A.J."/>
            <person name="Tsang A."/>
            <person name="Grigoriev I.V."/>
        </authorList>
    </citation>
    <scope>NUCLEOTIDE SEQUENCE [LARGE SCALE GENOMIC DNA]</scope>
    <source>
        <strain evidence="2 3">CBS 620.91</strain>
    </source>
</reference>
<sequence length="778" mass="87538">MASQAGLRTRHRAGPQGPATLDEFLKRNNAIFIRKKPQAQKQNRWSHEPSIVLSQVSPYPSSPKVPSFGQFIYERQLNCVLQNGSKKYEVNIEEGERVELSLECNSSFWVLPAPQEGSEANVDSDGLPMNRAALDYYNLFLLTAKHGGLGMLQGPCTWEFYVTADKKHPSHLAIKATCWRDFEQLRREKLSIPLLVERKQHLILNVDIAELDRDSPGAGREQTDFLTGRADRRRDRLLKEKVRARRSESASSVIANSTLTSEVENGIEDTPTMGWSCEESEAQVEKDEVKEAIGKTEARRKFKKKGIAVVIKKKRGIRLGGETQVEEHTGMKAGLKGGNVSFHKNHNDAEEPKGNETDHLSDDSSSPPITRRFRRQALRVPLGTKRPAAALSSSSSPERREPAARRRRVEKDPEEKEEDKPASDRSIRSKVTKDVLVNVEPIDDKTIKKEVVEEGPIEEEGFTVQDVDDKPPKPHLHARDHRGNDQNLANQVHQAPPHRLRASHPGVPQQDISLQLTAREALQQANARAQVLRNQAHQSLGILDQVSQQQPLQNPPLQEQLREILLRQPYPPPLVARQDSSQRVVHGSFTPGISSQWPGQQSSLQQAHLQPGLVPHHNPEQFAPAQFFQYPPAPQFAQQPFWQGPLQQPVLPVLRPHGYSQQPGQQYLAQQHPYYLPDIVQEQPRVAAQDVYNHVTPIDRNNFWQIVGLEQSRQQQAPHQQVAQQQPAPQGSIQQVPQQPLGEQQPFAQSTGTDRSTPQGQQPRLPPLRDSMQHGGLP</sequence>
<feature type="compositionally biased region" description="Polar residues" evidence="1">
    <location>
        <begin position="747"/>
        <end position="757"/>
    </location>
</feature>
<dbReference type="Proteomes" id="UP001583172">
    <property type="component" value="Unassembled WGS sequence"/>
</dbReference>
<feature type="compositionally biased region" description="Low complexity" evidence="1">
    <location>
        <begin position="714"/>
        <end position="746"/>
    </location>
</feature>
<feature type="region of interest" description="Disordered" evidence="1">
    <location>
        <begin position="711"/>
        <end position="778"/>
    </location>
</feature>
<dbReference type="EMBL" id="JAZGSY010000001">
    <property type="protein sequence ID" value="KAL1844403.1"/>
    <property type="molecule type" value="Genomic_DNA"/>
</dbReference>
<evidence type="ECO:0000256" key="1">
    <source>
        <dbReference type="SAM" id="MobiDB-lite"/>
    </source>
</evidence>
<protein>
    <submittedName>
        <fullName evidence="2">Uncharacterized protein</fullName>
    </submittedName>
</protein>
<gene>
    <name evidence="2" type="ORF">VTJ49DRAFT_82</name>
</gene>
<feature type="compositionally biased region" description="Low complexity" evidence="1">
    <location>
        <begin position="386"/>
        <end position="396"/>
    </location>
</feature>
<evidence type="ECO:0000313" key="2">
    <source>
        <dbReference type="EMBL" id="KAL1844403.1"/>
    </source>
</evidence>
<feature type="compositionally biased region" description="Basic and acidic residues" evidence="1">
    <location>
        <begin position="345"/>
        <end position="362"/>
    </location>
</feature>
<feature type="region of interest" description="Disordered" evidence="1">
    <location>
        <begin position="456"/>
        <end position="484"/>
    </location>
</feature>